<evidence type="ECO:0000313" key="2">
    <source>
        <dbReference type="EMBL" id="KAK8966250.1"/>
    </source>
</evidence>
<dbReference type="InterPro" id="IPR036108">
    <property type="entry name" value="4pyrrol_syn_uPrphyn_synt_sf"/>
</dbReference>
<keyword evidence="1" id="KW-0627">Porphyrin biosynthesis</keyword>
<dbReference type="SUPFAM" id="SSF69618">
    <property type="entry name" value="HemD-like"/>
    <property type="match status" value="1"/>
</dbReference>
<gene>
    <name evidence="2" type="ORF">KSP40_PGU015091</name>
</gene>
<sequence>MVTQDTGVAEIVVDNIVLAADAEEVLDVVAGTELSDNWDKYVACIGQTTALAAKRLGLKNVYYPDNPGLEGWVDSILEALRMHGGDDKVLGKQISQSSKSFLKSVESCRRTVHIPAWVNLVQKSKNWDKSVACIGQTTALAAKRLGLKNVYYPDNPGLEGRSGRMISERFYGEACPRVGPALPGGLVQAFQTWAFFGTSPSRSRSESSKPYGGSLPLHALPLAAPVADPPRTSKKLLQPPLHLLQPLKNSFLGAALPLHSRSLLALPFSCR</sequence>
<protein>
    <recommendedName>
        <fullName evidence="1">Uroporphyrinogen-III synthase</fullName>
        <ecNumber evidence="1">4.2.1.75</ecNumber>
    </recommendedName>
</protein>
<comment type="catalytic activity">
    <reaction evidence="1">
        <text>hydroxymethylbilane = uroporphyrinogen III + H2O</text>
        <dbReference type="Rhea" id="RHEA:18965"/>
        <dbReference type="ChEBI" id="CHEBI:15377"/>
        <dbReference type="ChEBI" id="CHEBI:57308"/>
        <dbReference type="ChEBI" id="CHEBI:57845"/>
        <dbReference type="EC" id="4.2.1.75"/>
    </reaction>
</comment>
<comment type="caution">
    <text evidence="2">The sequence shown here is derived from an EMBL/GenBank/DDBJ whole genome shotgun (WGS) entry which is preliminary data.</text>
</comment>
<accession>A0ABR2MPZ6</accession>
<comment type="similarity">
    <text evidence="1">Belongs to the uroporphyrinogen-III synthase family.</text>
</comment>
<dbReference type="InterPro" id="IPR039793">
    <property type="entry name" value="UROS/Hem4"/>
</dbReference>
<proteinExistence type="inferred from homology"/>
<dbReference type="Proteomes" id="UP001412067">
    <property type="component" value="Unassembled WGS sequence"/>
</dbReference>
<name>A0ABR2MPZ6_9ASPA</name>
<dbReference type="PANTHER" id="PTHR38042:SF1">
    <property type="entry name" value="UROPORPHYRINOGEN-III SYNTHASE, CHLOROPLASTIC"/>
    <property type="match status" value="1"/>
</dbReference>
<dbReference type="EMBL" id="JBBWWR010000005">
    <property type="protein sequence ID" value="KAK8966250.1"/>
    <property type="molecule type" value="Genomic_DNA"/>
</dbReference>
<comment type="function">
    <text evidence="1">Catalyzes cyclization of the linear tetrapyrrole, hydroxymethylbilane, to the macrocyclic uroporphyrinogen III.</text>
</comment>
<organism evidence="2 3">
    <name type="scientific">Platanthera guangdongensis</name>
    <dbReference type="NCBI Taxonomy" id="2320717"/>
    <lineage>
        <taxon>Eukaryota</taxon>
        <taxon>Viridiplantae</taxon>
        <taxon>Streptophyta</taxon>
        <taxon>Embryophyta</taxon>
        <taxon>Tracheophyta</taxon>
        <taxon>Spermatophyta</taxon>
        <taxon>Magnoliopsida</taxon>
        <taxon>Liliopsida</taxon>
        <taxon>Asparagales</taxon>
        <taxon>Orchidaceae</taxon>
        <taxon>Orchidoideae</taxon>
        <taxon>Orchideae</taxon>
        <taxon>Orchidinae</taxon>
        <taxon>Platanthera</taxon>
    </lineage>
</organism>
<evidence type="ECO:0000256" key="1">
    <source>
        <dbReference type="RuleBase" id="RU366031"/>
    </source>
</evidence>
<evidence type="ECO:0000313" key="3">
    <source>
        <dbReference type="Proteomes" id="UP001412067"/>
    </source>
</evidence>
<keyword evidence="3" id="KW-1185">Reference proteome</keyword>
<dbReference type="EC" id="4.2.1.75" evidence="1"/>
<dbReference type="Gene3D" id="3.40.50.10090">
    <property type="match status" value="1"/>
</dbReference>
<keyword evidence="1" id="KW-0456">Lyase</keyword>
<comment type="pathway">
    <text evidence="1">Porphyrin-containing compound metabolism; protoporphyrin-IX biosynthesis; coproporphyrinogen-III from 5-aminolevulinate: step 3/4.</text>
</comment>
<dbReference type="PANTHER" id="PTHR38042">
    <property type="entry name" value="UROPORPHYRINOGEN-III SYNTHASE, CHLOROPLASTIC"/>
    <property type="match status" value="1"/>
</dbReference>
<reference evidence="2 3" key="1">
    <citation type="journal article" date="2022" name="Nat. Plants">
        <title>Genomes of leafy and leafless Platanthera orchids illuminate the evolution of mycoheterotrophy.</title>
        <authorList>
            <person name="Li M.H."/>
            <person name="Liu K.W."/>
            <person name="Li Z."/>
            <person name="Lu H.C."/>
            <person name="Ye Q.L."/>
            <person name="Zhang D."/>
            <person name="Wang J.Y."/>
            <person name="Li Y.F."/>
            <person name="Zhong Z.M."/>
            <person name="Liu X."/>
            <person name="Yu X."/>
            <person name="Liu D.K."/>
            <person name="Tu X.D."/>
            <person name="Liu B."/>
            <person name="Hao Y."/>
            <person name="Liao X.Y."/>
            <person name="Jiang Y.T."/>
            <person name="Sun W.H."/>
            <person name="Chen J."/>
            <person name="Chen Y.Q."/>
            <person name="Ai Y."/>
            <person name="Zhai J.W."/>
            <person name="Wu S.S."/>
            <person name="Zhou Z."/>
            <person name="Hsiao Y.Y."/>
            <person name="Wu W.L."/>
            <person name="Chen Y.Y."/>
            <person name="Lin Y.F."/>
            <person name="Hsu J.L."/>
            <person name="Li C.Y."/>
            <person name="Wang Z.W."/>
            <person name="Zhao X."/>
            <person name="Zhong W.Y."/>
            <person name="Ma X.K."/>
            <person name="Ma L."/>
            <person name="Huang J."/>
            <person name="Chen G.Z."/>
            <person name="Huang M.Z."/>
            <person name="Huang L."/>
            <person name="Peng D.H."/>
            <person name="Luo Y.B."/>
            <person name="Zou S.Q."/>
            <person name="Chen S.P."/>
            <person name="Lan S."/>
            <person name="Tsai W.C."/>
            <person name="Van de Peer Y."/>
            <person name="Liu Z.J."/>
        </authorList>
    </citation>
    <scope>NUCLEOTIDE SEQUENCE [LARGE SCALE GENOMIC DNA]</scope>
    <source>
        <strain evidence="2">Lor288</strain>
    </source>
</reference>